<evidence type="ECO:0000313" key="2">
    <source>
        <dbReference type="EMBL" id="GGB40532.1"/>
    </source>
</evidence>
<proteinExistence type="predicted"/>
<keyword evidence="3" id="KW-1185">Reference proteome</keyword>
<sequence length="146" mass="15838">MVDKSWGVGGDAFRVRSNLGAADRAEQRAEARSARTEARAGAIATRLDQRAAAREAAAQAREAARTERRDAQRAAAERDPHSAAARRIRTSGRKDVVREQRDTRHYATTVDHDRIRILARRGASHTGLAAAFGITVEAVEAVLAAE</sequence>
<reference evidence="2" key="1">
    <citation type="journal article" date="2014" name="Int. J. Syst. Evol. Microbiol.">
        <title>Complete genome sequence of Corynebacterium casei LMG S-19264T (=DSM 44701T), isolated from a smear-ripened cheese.</title>
        <authorList>
            <consortium name="US DOE Joint Genome Institute (JGI-PGF)"/>
            <person name="Walter F."/>
            <person name="Albersmeier A."/>
            <person name="Kalinowski J."/>
            <person name="Ruckert C."/>
        </authorList>
    </citation>
    <scope>NUCLEOTIDE SEQUENCE</scope>
    <source>
        <strain evidence="2">CGMCC 1.15330</strain>
    </source>
</reference>
<feature type="compositionally biased region" description="Basic and acidic residues" evidence="1">
    <location>
        <begin position="92"/>
        <end position="102"/>
    </location>
</feature>
<dbReference type="EMBL" id="BMIH01000005">
    <property type="protein sequence ID" value="GGB40532.1"/>
    <property type="molecule type" value="Genomic_DNA"/>
</dbReference>
<protein>
    <submittedName>
        <fullName evidence="2">Uncharacterized protein</fullName>
    </submittedName>
</protein>
<evidence type="ECO:0000313" key="3">
    <source>
        <dbReference type="Proteomes" id="UP000623067"/>
    </source>
</evidence>
<reference evidence="2" key="2">
    <citation type="submission" date="2020-09" db="EMBL/GenBank/DDBJ databases">
        <authorList>
            <person name="Sun Q."/>
            <person name="Zhou Y."/>
        </authorList>
    </citation>
    <scope>NUCLEOTIDE SEQUENCE</scope>
    <source>
        <strain evidence="2">CGMCC 1.15330</strain>
    </source>
</reference>
<accession>A0A916WYZ3</accession>
<gene>
    <name evidence="2" type="ORF">GCM10011380_32510</name>
</gene>
<dbReference type="RefSeq" id="WP_188660317.1">
    <property type="nucleotide sequence ID" value="NZ_BMIH01000005.1"/>
</dbReference>
<feature type="region of interest" description="Disordered" evidence="1">
    <location>
        <begin position="21"/>
        <end position="102"/>
    </location>
</feature>
<evidence type="ECO:0000256" key="1">
    <source>
        <dbReference type="SAM" id="MobiDB-lite"/>
    </source>
</evidence>
<name>A0A916WYZ3_9SPHN</name>
<comment type="caution">
    <text evidence="2">The sequence shown here is derived from an EMBL/GenBank/DDBJ whole genome shotgun (WGS) entry which is preliminary data.</text>
</comment>
<feature type="compositionally biased region" description="Basic and acidic residues" evidence="1">
    <location>
        <begin position="23"/>
        <end position="38"/>
    </location>
</feature>
<dbReference type="Proteomes" id="UP000623067">
    <property type="component" value="Unassembled WGS sequence"/>
</dbReference>
<dbReference type="AlphaFoldDB" id="A0A916WYZ3"/>
<feature type="compositionally biased region" description="Basic and acidic residues" evidence="1">
    <location>
        <begin position="62"/>
        <end position="81"/>
    </location>
</feature>
<organism evidence="2 3">
    <name type="scientific">Sphingomonas metalli</name>
    <dbReference type="NCBI Taxonomy" id="1779358"/>
    <lineage>
        <taxon>Bacteria</taxon>
        <taxon>Pseudomonadati</taxon>
        <taxon>Pseudomonadota</taxon>
        <taxon>Alphaproteobacteria</taxon>
        <taxon>Sphingomonadales</taxon>
        <taxon>Sphingomonadaceae</taxon>
        <taxon>Sphingomonas</taxon>
    </lineage>
</organism>